<dbReference type="RefSeq" id="XP_055899577.1">
    <property type="nucleotide sequence ID" value="XM_056043602.1"/>
</dbReference>
<dbReference type="InterPro" id="IPR037448">
    <property type="entry name" value="Zig-8"/>
</dbReference>
<dbReference type="SMART" id="SM00409">
    <property type="entry name" value="IG"/>
    <property type="match status" value="2"/>
</dbReference>
<protein>
    <submittedName>
        <fullName evidence="4 5">Vascular endothelial growth factor receptor 1-like isoform X1</fullName>
    </submittedName>
</protein>
<evidence type="ECO:0000259" key="2">
    <source>
        <dbReference type="PROSITE" id="PS50835"/>
    </source>
</evidence>
<dbReference type="GO" id="GO:0050808">
    <property type="term" value="P:synapse organization"/>
    <property type="evidence" value="ECO:0007669"/>
    <property type="project" value="TreeGrafter"/>
</dbReference>
<name>A0A9W3BJH3_BIOGL</name>
<keyword evidence="3" id="KW-1185">Reference proteome</keyword>
<dbReference type="InterPro" id="IPR007110">
    <property type="entry name" value="Ig-like_dom"/>
</dbReference>
<dbReference type="GeneID" id="106072481"/>
<dbReference type="Gene3D" id="2.60.40.10">
    <property type="entry name" value="Immunoglobulins"/>
    <property type="match status" value="2"/>
</dbReference>
<organism evidence="3 7">
    <name type="scientific">Biomphalaria glabrata</name>
    <name type="common">Bloodfluke planorb</name>
    <name type="synonym">Freshwater snail</name>
    <dbReference type="NCBI Taxonomy" id="6526"/>
    <lineage>
        <taxon>Eukaryota</taxon>
        <taxon>Metazoa</taxon>
        <taxon>Spiralia</taxon>
        <taxon>Lophotrochozoa</taxon>
        <taxon>Mollusca</taxon>
        <taxon>Gastropoda</taxon>
        <taxon>Heterobranchia</taxon>
        <taxon>Euthyneura</taxon>
        <taxon>Panpulmonata</taxon>
        <taxon>Hygrophila</taxon>
        <taxon>Lymnaeoidea</taxon>
        <taxon>Planorbidae</taxon>
        <taxon>Biomphalaria</taxon>
    </lineage>
</organism>
<evidence type="ECO:0000313" key="7">
    <source>
        <dbReference type="RefSeq" id="XP_055899577.1"/>
    </source>
</evidence>
<dbReference type="InterPro" id="IPR013098">
    <property type="entry name" value="Ig_I-set"/>
</dbReference>
<evidence type="ECO:0000313" key="3">
    <source>
        <dbReference type="Proteomes" id="UP001165740"/>
    </source>
</evidence>
<feature type="region of interest" description="Disordered" evidence="1">
    <location>
        <begin position="248"/>
        <end position="268"/>
    </location>
</feature>
<dbReference type="GO" id="GO:0032589">
    <property type="term" value="C:neuron projection membrane"/>
    <property type="evidence" value="ECO:0007669"/>
    <property type="project" value="TreeGrafter"/>
</dbReference>
<dbReference type="PROSITE" id="PS50835">
    <property type="entry name" value="IG_LIKE"/>
    <property type="match status" value="2"/>
</dbReference>
<dbReference type="RefSeq" id="XP_055899561.1">
    <property type="nucleotide sequence ID" value="XM_056043586.1"/>
</dbReference>
<feature type="domain" description="Ig-like" evidence="2">
    <location>
        <begin position="144"/>
        <end position="240"/>
    </location>
</feature>
<dbReference type="SUPFAM" id="SSF48726">
    <property type="entry name" value="Immunoglobulin"/>
    <property type="match status" value="2"/>
</dbReference>
<evidence type="ECO:0000313" key="5">
    <source>
        <dbReference type="RefSeq" id="XP_055899561.1"/>
    </source>
</evidence>
<dbReference type="InterPro" id="IPR003598">
    <property type="entry name" value="Ig_sub2"/>
</dbReference>
<dbReference type="RefSeq" id="XP_055899554.1">
    <property type="nucleotide sequence ID" value="XM_056043579.1"/>
</dbReference>
<reference evidence="4 5" key="1">
    <citation type="submission" date="2025-04" db="UniProtKB">
        <authorList>
            <consortium name="RefSeq"/>
        </authorList>
    </citation>
    <scope>IDENTIFICATION</scope>
</reference>
<dbReference type="InterPro" id="IPR013783">
    <property type="entry name" value="Ig-like_fold"/>
</dbReference>
<evidence type="ECO:0000313" key="11">
    <source>
        <dbReference type="RefSeq" id="XP_055899605.1"/>
    </source>
</evidence>
<feature type="compositionally biased region" description="Polar residues" evidence="1">
    <location>
        <begin position="256"/>
        <end position="267"/>
    </location>
</feature>
<gene>
    <name evidence="4 5 6 7 8 9 10 11" type="primary">LOC106072481</name>
</gene>
<dbReference type="OMA" id="RRRDWHV"/>
<dbReference type="RefSeq" id="XP_055899569.1">
    <property type="nucleotide sequence ID" value="XM_056043594.1"/>
</dbReference>
<dbReference type="OrthoDB" id="190835at2759"/>
<dbReference type="RefSeq" id="XP_055899584.1">
    <property type="nucleotide sequence ID" value="XM_056043609.1"/>
</dbReference>
<dbReference type="RefSeq" id="XP_055899588.1">
    <property type="nucleotide sequence ID" value="XM_056043613.1"/>
</dbReference>
<accession>A0A9W3BJH3</accession>
<dbReference type="PANTHER" id="PTHR23279">
    <property type="entry name" value="DEFECTIVE PROBOSCIS EXTENSION RESPONSE DPR -RELATED"/>
    <property type="match status" value="1"/>
</dbReference>
<dbReference type="RefSeq" id="XP_055899605.1">
    <property type="nucleotide sequence ID" value="XM_056043630.1"/>
</dbReference>
<dbReference type="RefSeq" id="XP_055899597.1">
    <property type="nucleotide sequence ID" value="XM_056043622.1"/>
</dbReference>
<dbReference type="AlphaFoldDB" id="A0A9W3BJH3"/>
<proteinExistence type="predicted"/>
<sequence length="300" mass="33981">MDTHNRWRRWLLVYIYIASLLTVTFSKSLFSKDANGKTQILPGATNYYYKVGDVAELKCPVANLGDRKVVWRLAANDTIFTVGYNIFTEDPRVAVTHHNGTWNLIIKGVQQRDSGLYECQIASVEKYLRSYVALHVADPPERKPKQNIHISGTSFVDENNPIELVCNATSEDYPIEDVDWFRDGNALVTDESRGLYIHKKVSLSTDTIYSTLEIKHARLKDQGVYVCRTSNYDVTSIHVNVLNGDSNNVKRGAATKGSSDYHSSRNSQDSRHRSWHLMSLVLASLAWSLSSTYVITRELT</sequence>
<dbReference type="Pfam" id="PF07679">
    <property type="entry name" value="I-set"/>
    <property type="match status" value="1"/>
</dbReference>
<dbReference type="InterPro" id="IPR036179">
    <property type="entry name" value="Ig-like_dom_sf"/>
</dbReference>
<evidence type="ECO:0000313" key="10">
    <source>
        <dbReference type="RefSeq" id="XP_055899597.1"/>
    </source>
</evidence>
<dbReference type="Pfam" id="PF13927">
    <property type="entry name" value="Ig_3"/>
    <property type="match status" value="1"/>
</dbReference>
<dbReference type="Proteomes" id="UP001165740">
    <property type="component" value="Chromosome 1"/>
</dbReference>
<evidence type="ECO:0000313" key="6">
    <source>
        <dbReference type="RefSeq" id="XP_055899569.1"/>
    </source>
</evidence>
<evidence type="ECO:0000256" key="1">
    <source>
        <dbReference type="SAM" id="MobiDB-lite"/>
    </source>
</evidence>
<dbReference type="SMART" id="SM00408">
    <property type="entry name" value="IGc2"/>
    <property type="match status" value="2"/>
</dbReference>
<dbReference type="InterPro" id="IPR003599">
    <property type="entry name" value="Ig_sub"/>
</dbReference>
<evidence type="ECO:0000313" key="9">
    <source>
        <dbReference type="RefSeq" id="XP_055899588.1"/>
    </source>
</evidence>
<dbReference type="PANTHER" id="PTHR23279:SF36">
    <property type="entry name" value="DEFECTIVE PROBOSCIS EXTENSION RESPONSE 9, ISOFORM A"/>
    <property type="match status" value="1"/>
</dbReference>
<evidence type="ECO:0000313" key="8">
    <source>
        <dbReference type="RefSeq" id="XP_055899584.1"/>
    </source>
</evidence>
<feature type="domain" description="Ig-like" evidence="2">
    <location>
        <begin position="42"/>
        <end position="129"/>
    </location>
</feature>
<evidence type="ECO:0000313" key="4">
    <source>
        <dbReference type="RefSeq" id="XP_055899554.1"/>
    </source>
</evidence>